<gene>
    <name evidence="1" type="ORF">K443DRAFT_680486</name>
</gene>
<dbReference type="EMBL" id="KN838662">
    <property type="protein sequence ID" value="KIJ98741.1"/>
    <property type="molecule type" value="Genomic_DNA"/>
</dbReference>
<dbReference type="HOGENOM" id="CLU_073386_0_0_1"/>
<evidence type="ECO:0000313" key="1">
    <source>
        <dbReference type="EMBL" id="KIJ98741.1"/>
    </source>
</evidence>
<evidence type="ECO:0000313" key="2">
    <source>
        <dbReference type="Proteomes" id="UP000054477"/>
    </source>
</evidence>
<accession>A0A0C9XMI0</accession>
<name>A0A0C9XMI0_9AGAR</name>
<dbReference type="OrthoDB" id="2998779at2759"/>
<proteinExistence type="predicted"/>
<reference evidence="1 2" key="1">
    <citation type="submission" date="2014-04" db="EMBL/GenBank/DDBJ databases">
        <authorList>
            <consortium name="DOE Joint Genome Institute"/>
            <person name="Kuo A."/>
            <person name="Kohler A."/>
            <person name="Nagy L.G."/>
            <person name="Floudas D."/>
            <person name="Copeland A."/>
            <person name="Barry K.W."/>
            <person name="Cichocki N."/>
            <person name="Veneault-Fourrey C."/>
            <person name="LaButti K."/>
            <person name="Lindquist E.A."/>
            <person name="Lipzen A."/>
            <person name="Lundell T."/>
            <person name="Morin E."/>
            <person name="Murat C."/>
            <person name="Sun H."/>
            <person name="Tunlid A."/>
            <person name="Henrissat B."/>
            <person name="Grigoriev I.V."/>
            <person name="Hibbett D.S."/>
            <person name="Martin F."/>
            <person name="Nordberg H.P."/>
            <person name="Cantor M.N."/>
            <person name="Hua S.X."/>
        </authorList>
    </citation>
    <scope>NUCLEOTIDE SEQUENCE [LARGE SCALE GENOMIC DNA]</scope>
    <source>
        <strain evidence="1 2">LaAM-08-1</strain>
    </source>
</reference>
<organism evidence="1 2">
    <name type="scientific">Laccaria amethystina LaAM-08-1</name>
    <dbReference type="NCBI Taxonomy" id="1095629"/>
    <lineage>
        <taxon>Eukaryota</taxon>
        <taxon>Fungi</taxon>
        <taxon>Dikarya</taxon>
        <taxon>Basidiomycota</taxon>
        <taxon>Agaricomycotina</taxon>
        <taxon>Agaricomycetes</taxon>
        <taxon>Agaricomycetidae</taxon>
        <taxon>Agaricales</taxon>
        <taxon>Agaricineae</taxon>
        <taxon>Hydnangiaceae</taxon>
        <taxon>Laccaria</taxon>
    </lineage>
</organism>
<keyword evidence="2" id="KW-1185">Reference proteome</keyword>
<dbReference type="AlphaFoldDB" id="A0A0C9XMI0"/>
<reference evidence="2" key="2">
    <citation type="submission" date="2015-01" db="EMBL/GenBank/DDBJ databases">
        <title>Evolutionary Origins and Diversification of the Mycorrhizal Mutualists.</title>
        <authorList>
            <consortium name="DOE Joint Genome Institute"/>
            <consortium name="Mycorrhizal Genomics Consortium"/>
            <person name="Kohler A."/>
            <person name="Kuo A."/>
            <person name="Nagy L.G."/>
            <person name="Floudas D."/>
            <person name="Copeland A."/>
            <person name="Barry K.W."/>
            <person name="Cichocki N."/>
            <person name="Veneault-Fourrey C."/>
            <person name="LaButti K."/>
            <person name="Lindquist E.A."/>
            <person name="Lipzen A."/>
            <person name="Lundell T."/>
            <person name="Morin E."/>
            <person name="Murat C."/>
            <person name="Riley R."/>
            <person name="Ohm R."/>
            <person name="Sun H."/>
            <person name="Tunlid A."/>
            <person name="Henrissat B."/>
            <person name="Grigoriev I.V."/>
            <person name="Hibbett D.S."/>
            <person name="Martin F."/>
        </authorList>
    </citation>
    <scope>NUCLEOTIDE SEQUENCE [LARGE SCALE GENOMIC DNA]</scope>
    <source>
        <strain evidence="2">LaAM-08-1</strain>
    </source>
</reference>
<sequence>MLLVSRRLHRHFLSNLSARVFLQAFTDNWPPPAPLIRVCQAAHEWLLPVLYHSISFTTASHLSTFVSAHYIPEGRMNSRFHLIRNIYIGGTPDESGDLEYASTIWPLTIVCRLLWECKKLKHLTLLYLDQNEWVKMEHAIPATLKTLVLGPIHGPFRASNLPQRPQLEHFTSSQTFMRDDEVVDLVLYPSMKIFRRITDANSMGPLWAVDQVPCISRTITLEEMEIVISGPPEYSTPALSLCKRKLHEMTNDPRIKLRQDRRHWLQIIFDEFLEYWESDGT</sequence>
<dbReference type="Proteomes" id="UP000054477">
    <property type="component" value="Unassembled WGS sequence"/>
</dbReference>
<protein>
    <submittedName>
        <fullName evidence="1">Uncharacterized protein</fullName>
    </submittedName>
</protein>